<feature type="compositionally biased region" description="Basic and acidic residues" evidence="1">
    <location>
        <begin position="214"/>
        <end position="225"/>
    </location>
</feature>
<dbReference type="EMBL" id="JNVN01000068">
    <property type="protein sequence ID" value="KHJ36331.1"/>
    <property type="molecule type" value="Genomic_DNA"/>
</dbReference>
<dbReference type="OMA" id="AKIYAWQ"/>
<keyword evidence="3" id="KW-1185">Reference proteome</keyword>
<feature type="region of interest" description="Disordered" evidence="1">
    <location>
        <begin position="424"/>
        <end position="489"/>
    </location>
</feature>
<evidence type="ECO:0000256" key="1">
    <source>
        <dbReference type="SAM" id="MobiDB-lite"/>
    </source>
</evidence>
<name>A0A0B1PHS0_UNCNE</name>
<dbReference type="AlphaFoldDB" id="A0A0B1PHS0"/>
<reference evidence="2 3" key="1">
    <citation type="journal article" date="2014" name="BMC Genomics">
        <title>Adaptive genomic structural variation in the grape powdery mildew pathogen, Erysiphe necator.</title>
        <authorList>
            <person name="Jones L."/>
            <person name="Riaz S."/>
            <person name="Morales-Cruz A."/>
            <person name="Amrine K.C."/>
            <person name="McGuire B."/>
            <person name="Gubler W.D."/>
            <person name="Walker M.A."/>
            <person name="Cantu D."/>
        </authorList>
    </citation>
    <scope>NUCLEOTIDE SEQUENCE [LARGE SCALE GENOMIC DNA]</scope>
    <source>
        <strain evidence="3">c</strain>
    </source>
</reference>
<sequence length="605" mass="68025">MALEKRTLNCSYSKSESSFPSPSDCNMVSTFIHNEAALQSDMSTNKCPTGVFAASSRQMNQTNFNGTLKLRSYEKGQDKFKKDSEVFKKYNVATSKEEFDALPLNIQRRYLSTLERLKYVQSSQSRAVGNSHILDTFQNEDRFPKFNKTCTDQSAIYDQLSNAKPLYSCRKVPSLAERRGILLNHLNPKCIYTLEKLHEHSAQISTSSLLGSESPRRERSNSKTHNKDIRYRRSIILDTTGKVIERKSPIITSHHLSGEIYTPLTGDSMLSSHLGSVINVNFQSGLNNTNRKNSSVPDAYASLDWVEDDKDLNLDFSLNEYHEDVSLRSPNYSYKMKPSLRQGIPGNHPRTIMTPSPLSPKFKYLHPTDLISRSRADSLANSIKMTKTSISMTHNNALTAQGSIKSFKDKSGQEKSHTLVNTKLVQPTNSPKSIPISKKPENQIPTPNISFSTNNVKPQSSGATSDKGPNKQKYAINEKSDVQKRRSYTISSTRLPSFSIDSSHPGTSRPIIVKKIDSPLSSGNNQMTLRMTLTRPDLRADEAKIYAWQNSKFPHQNQYPVGEFSNKFEGKGPFGGPDGWILEEKEGNMVKKLWNKVTHHKSPIS</sequence>
<gene>
    <name evidence="2" type="ORF">EV44_g5836</name>
</gene>
<evidence type="ECO:0000313" key="2">
    <source>
        <dbReference type="EMBL" id="KHJ36331.1"/>
    </source>
</evidence>
<dbReference type="Proteomes" id="UP000030854">
    <property type="component" value="Unassembled WGS sequence"/>
</dbReference>
<feature type="region of interest" description="Disordered" evidence="1">
    <location>
        <begin position="205"/>
        <end position="225"/>
    </location>
</feature>
<evidence type="ECO:0000313" key="3">
    <source>
        <dbReference type="Proteomes" id="UP000030854"/>
    </source>
</evidence>
<feature type="compositionally biased region" description="Polar residues" evidence="1">
    <location>
        <begin position="443"/>
        <end position="464"/>
    </location>
</feature>
<protein>
    <submittedName>
        <fullName evidence="2">Uncharacterized protein</fullName>
    </submittedName>
</protein>
<proteinExistence type="predicted"/>
<dbReference type="HOGENOM" id="CLU_008913_0_1_1"/>
<comment type="caution">
    <text evidence="2">The sequence shown here is derived from an EMBL/GenBank/DDBJ whole genome shotgun (WGS) entry which is preliminary data.</text>
</comment>
<organism evidence="2 3">
    <name type="scientific">Uncinula necator</name>
    <name type="common">Grape powdery mildew</name>
    <dbReference type="NCBI Taxonomy" id="52586"/>
    <lineage>
        <taxon>Eukaryota</taxon>
        <taxon>Fungi</taxon>
        <taxon>Dikarya</taxon>
        <taxon>Ascomycota</taxon>
        <taxon>Pezizomycotina</taxon>
        <taxon>Leotiomycetes</taxon>
        <taxon>Erysiphales</taxon>
        <taxon>Erysiphaceae</taxon>
        <taxon>Erysiphe</taxon>
    </lineage>
</organism>
<accession>A0A0B1PHS0</accession>